<dbReference type="Gene3D" id="3.40.50.970">
    <property type="match status" value="1"/>
</dbReference>
<dbReference type="Pfam" id="PF02779">
    <property type="entry name" value="Transket_pyr"/>
    <property type="match status" value="1"/>
</dbReference>
<protein>
    <submittedName>
        <fullName evidence="6">Transketolase</fullName>
        <ecNumber evidence="6">2.2.1.1</ecNumber>
    </submittedName>
</protein>
<dbReference type="PANTHER" id="PTHR43825">
    <property type="entry name" value="PYRUVATE DEHYDROGENASE E1 COMPONENT"/>
    <property type="match status" value="1"/>
</dbReference>
<dbReference type="SUPFAM" id="SSF52518">
    <property type="entry name" value="Thiamin diphosphate-binding fold (THDP-binding)"/>
    <property type="match status" value="1"/>
</dbReference>
<evidence type="ECO:0000259" key="5">
    <source>
        <dbReference type="SMART" id="SM00861"/>
    </source>
</evidence>
<dbReference type="CDD" id="cd07033">
    <property type="entry name" value="TPP_PYR_DXS_TK_like"/>
    <property type="match status" value="1"/>
</dbReference>
<dbReference type="InterPro" id="IPR009014">
    <property type="entry name" value="Transketo_C/PFOR_II"/>
</dbReference>
<comment type="similarity">
    <text evidence="2">Belongs to the transketolase family.</text>
</comment>
<dbReference type="Pfam" id="PF02780">
    <property type="entry name" value="Transketolase_C"/>
    <property type="match status" value="1"/>
</dbReference>
<dbReference type="InterPro" id="IPR029061">
    <property type="entry name" value="THDP-binding"/>
</dbReference>
<evidence type="ECO:0000256" key="1">
    <source>
        <dbReference type="ARBA" id="ARBA00001964"/>
    </source>
</evidence>
<dbReference type="FunFam" id="3.40.50.970:FF:000129">
    <property type="entry name" value="Transketolase"/>
    <property type="match status" value="1"/>
</dbReference>
<evidence type="ECO:0000313" key="7">
    <source>
        <dbReference type="Proteomes" id="UP000591941"/>
    </source>
</evidence>
<accession>A0A841R070</accession>
<evidence type="ECO:0000256" key="2">
    <source>
        <dbReference type="ARBA" id="ARBA00007131"/>
    </source>
</evidence>
<dbReference type="InterPro" id="IPR020826">
    <property type="entry name" value="Transketolase_BS"/>
</dbReference>
<dbReference type="Proteomes" id="UP000591941">
    <property type="component" value="Unassembled WGS sequence"/>
</dbReference>
<sequence>MAKATRDAYGEILKELGAENPKIVVLDADLSSSTKTAEFKKVFPERHFNCGIAEQNMMGVAAGFATTGKIPFASTFAVFGAGRAYEQIRNSICYPKLNVKIAVTHSGLTVGEDGATHQMLEDISLMRTLPNMTVTVPADAAETKAIIRWAADYEGPVYIRMGRAKVEDVMPKGCTFTPGKATLLRDGADVTLMACGVMVAPALEAAEILDAEGISARVVNVSSIKPIDATAIQEAVKMTGAIVSCEEHNIIGGLGAAIAEVLVQSTPAPMEMVGTKDTFGESGTPDALLEKYGLTAAHIVLAAKRVISRKSRV</sequence>
<dbReference type="InterPro" id="IPR033248">
    <property type="entry name" value="Transketolase_C"/>
</dbReference>
<evidence type="ECO:0000256" key="4">
    <source>
        <dbReference type="ARBA" id="ARBA00023052"/>
    </source>
</evidence>
<proteinExistence type="inferred from homology"/>
<keyword evidence="4" id="KW-0786">Thiamine pyrophosphate</keyword>
<dbReference type="RefSeq" id="WP_024048856.1">
    <property type="nucleotide sequence ID" value="NZ_CABWNB010000001.1"/>
</dbReference>
<dbReference type="InterPro" id="IPR051157">
    <property type="entry name" value="PDH/Transketolase"/>
</dbReference>
<feature type="domain" description="Transketolase-like pyrimidine-binding" evidence="5">
    <location>
        <begin position="3"/>
        <end position="169"/>
    </location>
</feature>
<dbReference type="SMART" id="SM00861">
    <property type="entry name" value="Transket_pyr"/>
    <property type="match status" value="1"/>
</dbReference>
<organism evidence="6 7">
    <name type="scientific">Negativicoccus succinicivorans</name>
    <dbReference type="NCBI Taxonomy" id="620903"/>
    <lineage>
        <taxon>Bacteria</taxon>
        <taxon>Bacillati</taxon>
        <taxon>Bacillota</taxon>
        <taxon>Negativicutes</taxon>
        <taxon>Veillonellales</taxon>
        <taxon>Veillonellaceae</taxon>
        <taxon>Negativicoccus</taxon>
    </lineage>
</organism>
<name>A0A841R070_9FIRM</name>
<gene>
    <name evidence="6" type="ORF">HNR45_000155</name>
</gene>
<comment type="caution">
    <text evidence="6">The sequence shown here is derived from an EMBL/GenBank/DDBJ whole genome shotgun (WGS) entry which is preliminary data.</text>
</comment>
<dbReference type="EMBL" id="JACHHI010000001">
    <property type="protein sequence ID" value="MBB6477133.1"/>
    <property type="molecule type" value="Genomic_DNA"/>
</dbReference>
<dbReference type="GeneID" id="93485440"/>
<dbReference type="PROSITE" id="PS00802">
    <property type="entry name" value="TRANSKETOLASE_2"/>
    <property type="match status" value="1"/>
</dbReference>
<keyword evidence="7" id="KW-1185">Reference proteome</keyword>
<dbReference type="InterPro" id="IPR005475">
    <property type="entry name" value="Transketolase-like_Pyr-bd"/>
</dbReference>
<evidence type="ECO:0000256" key="3">
    <source>
        <dbReference type="ARBA" id="ARBA00022679"/>
    </source>
</evidence>
<keyword evidence="3 6" id="KW-0808">Transferase</keyword>
<dbReference type="GO" id="GO:0004802">
    <property type="term" value="F:transketolase activity"/>
    <property type="evidence" value="ECO:0007669"/>
    <property type="project" value="UniProtKB-EC"/>
</dbReference>
<evidence type="ECO:0000313" key="6">
    <source>
        <dbReference type="EMBL" id="MBB6477133.1"/>
    </source>
</evidence>
<dbReference type="SUPFAM" id="SSF52922">
    <property type="entry name" value="TK C-terminal domain-like"/>
    <property type="match status" value="1"/>
</dbReference>
<dbReference type="Gene3D" id="3.40.50.920">
    <property type="match status" value="1"/>
</dbReference>
<dbReference type="PANTHER" id="PTHR43825:SF1">
    <property type="entry name" value="TRANSKETOLASE-LIKE PYRIMIDINE-BINDING DOMAIN-CONTAINING PROTEIN"/>
    <property type="match status" value="1"/>
</dbReference>
<reference evidence="6 7" key="1">
    <citation type="submission" date="2020-08" db="EMBL/GenBank/DDBJ databases">
        <title>Genomic Encyclopedia of Type Strains, Phase IV (KMG-IV): sequencing the most valuable type-strain genomes for metagenomic binning, comparative biology and taxonomic classification.</title>
        <authorList>
            <person name="Goeker M."/>
        </authorList>
    </citation>
    <scope>NUCLEOTIDE SEQUENCE [LARGE SCALE GENOMIC DNA]</scope>
    <source>
        <strain evidence="6 7">DSM 21255</strain>
    </source>
</reference>
<comment type="cofactor">
    <cofactor evidence="1">
        <name>thiamine diphosphate</name>
        <dbReference type="ChEBI" id="CHEBI:58937"/>
    </cofactor>
</comment>
<dbReference type="EC" id="2.2.1.1" evidence="6"/>
<dbReference type="AlphaFoldDB" id="A0A841R070"/>